<evidence type="ECO:0000256" key="5">
    <source>
        <dbReference type="ARBA" id="ARBA00022989"/>
    </source>
</evidence>
<keyword evidence="3 7" id="KW-0812">Transmembrane</keyword>
<organism evidence="8 9">
    <name type="scientific">Candidatus Caccosoma faecigallinarum</name>
    <dbReference type="NCBI Taxonomy" id="2840720"/>
    <lineage>
        <taxon>Bacteria</taxon>
        <taxon>Bacillati</taxon>
        <taxon>Bacillota</taxon>
        <taxon>Bacillota incertae sedis</taxon>
        <taxon>Candidatus Caccosoma</taxon>
    </lineage>
</organism>
<dbReference type="PANTHER" id="PTHR30474:SF13">
    <property type="entry name" value="STAGE V SPORULATION PROTEIN E"/>
    <property type="match status" value="1"/>
</dbReference>
<dbReference type="GO" id="GO:0051301">
    <property type="term" value="P:cell division"/>
    <property type="evidence" value="ECO:0007669"/>
    <property type="project" value="InterPro"/>
</dbReference>
<feature type="transmembrane region" description="Helical" evidence="7">
    <location>
        <begin position="73"/>
        <end position="93"/>
    </location>
</feature>
<dbReference type="GO" id="GO:0005886">
    <property type="term" value="C:plasma membrane"/>
    <property type="evidence" value="ECO:0007669"/>
    <property type="project" value="UniProtKB-SubCell"/>
</dbReference>
<name>A0A9D1G847_9FIRM</name>
<reference evidence="8" key="2">
    <citation type="journal article" date="2021" name="PeerJ">
        <title>Extensive microbial diversity within the chicken gut microbiome revealed by metagenomics and culture.</title>
        <authorList>
            <person name="Gilroy R."/>
            <person name="Ravi A."/>
            <person name="Getino M."/>
            <person name="Pursley I."/>
            <person name="Horton D.L."/>
            <person name="Alikhan N.F."/>
            <person name="Baker D."/>
            <person name="Gharbi K."/>
            <person name="Hall N."/>
            <person name="Watson M."/>
            <person name="Adriaenssens E.M."/>
            <person name="Foster-Nyarko E."/>
            <person name="Jarju S."/>
            <person name="Secka A."/>
            <person name="Antonio M."/>
            <person name="Oren A."/>
            <person name="Chaudhuri R.R."/>
            <person name="La Ragione R."/>
            <person name="Hildebrand F."/>
            <person name="Pallen M.J."/>
        </authorList>
    </citation>
    <scope>NUCLEOTIDE SEQUENCE</scope>
    <source>
        <strain evidence="8">14508</strain>
    </source>
</reference>
<feature type="transmembrane region" description="Helical" evidence="7">
    <location>
        <begin position="339"/>
        <end position="359"/>
    </location>
</feature>
<reference evidence="8" key="1">
    <citation type="submission" date="2020-10" db="EMBL/GenBank/DDBJ databases">
        <authorList>
            <person name="Gilroy R."/>
        </authorList>
    </citation>
    <scope>NUCLEOTIDE SEQUENCE</scope>
    <source>
        <strain evidence="8">14508</strain>
    </source>
</reference>
<dbReference type="Pfam" id="PF01098">
    <property type="entry name" value="FTSW_RODA_SPOVE"/>
    <property type="match status" value="1"/>
</dbReference>
<dbReference type="PANTHER" id="PTHR30474">
    <property type="entry name" value="CELL CYCLE PROTEIN"/>
    <property type="match status" value="1"/>
</dbReference>
<dbReference type="Proteomes" id="UP000886893">
    <property type="component" value="Unassembled WGS sequence"/>
</dbReference>
<feature type="transmembrane region" description="Helical" evidence="7">
    <location>
        <begin position="45"/>
        <end position="61"/>
    </location>
</feature>
<sequence>MKNKINFKILVPLYLILIIGIYMVYSSSRVWANYIYNDGTYYLKRQFIFLILGTIMLFIGMKVNLNRVKKHTGLLLLLSLVLLALLLIPGLGVERGGSVSWFGIGDFLFQPSEFFKIAIVLYMANKLTDYYLQTNKFVKVIIPLLLPAIFGFFLIMLQPDFGSGLVMLAAVVIMCMVSKSRFKNYIFIGLVGTFAFAFLIISASYRVDRILAFFNPWKDPLGSGFQIIQSLYAISPGGLIGRGIDGSFQKFFYLPEPQTDFIFAIYAEEFGFIGSLILIFLYIYLLNQCFKSAMQSTNEFASFLKIGFTSLIAVQVFINLGVVVGLLPVTGITLPFMSYGGSSLTLLMFSMGLIMNTTLEEQT</sequence>
<evidence type="ECO:0000256" key="3">
    <source>
        <dbReference type="ARBA" id="ARBA00022692"/>
    </source>
</evidence>
<keyword evidence="4" id="KW-0133">Cell shape</keyword>
<dbReference type="PROSITE" id="PS00428">
    <property type="entry name" value="FTSW_RODA_SPOVE"/>
    <property type="match status" value="1"/>
</dbReference>
<evidence type="ECO:0000256" key="7">
    <source>
        <dbReference type="SAM" id="Phobius"/>
    </source>
</evidence>
<comment type="caution">
    <text evidence="8">The sequence shown here is derived from an EMBL/GenBank/DDBJ whole genome shotgun (WGS) entry which is preliminary data.</text>
</comment>
<feature type="transmembrane region" description="Helical" evidence="7">
    <location>
        <begin position="161"/>
        <end position="178"/>
    </location>
</feature>
<dbReference type="EMBL" id="DVKI01000089">
    <property type="protein sequence ID" value="HIT17297.1"/>
    <property type="molecule type" value="Genomic_DNA"/>
</dbReference>
<evidence type="ECO:0000313" key="8">
    <source>
        <dbReference type="EMBL" id="HIT17297.1"/>
    </source>
</evidence>
<dbReference type="InterPro" id="IPR018365">
    <property type="entry name" value="Cell_cycle_FtsW-rel_CS"/>
</dbReference>
<keyword evidence="5 7" id="KW-1133">Transmembrane helix</keyword>
<protein>
    <submittedName>
        <fullName evidence="8">Lipid II flippase FtsW</fullName>
    </submittedName>
</protein>
<evidence type="ECO:0000313" key="9">
    <source>
        <dbReference type="Proteomes" id="UP000886893"/>
    </source>
</evidence>
<feature type="transmembrane region" description="Helical" evidence="7">
    <location>
        <begin position="261"/>
        <end position="285"/>
    </location>
</feature>
<evidence type="ECO:0000256" key="1">
    <source>
        <dbReference type="ARBA" id="ARBA00004651"/>
    </source>
</evidence>
<dbReference type="GO" id="GO:0008360">
    <property type="term" value="P:regulation of cell shape"/>
    <property type="evidence" value="ECO:0007669"/>
    <property type="project" value="UniProtKB-KW"/>
</dbReference>
<dbReference type="NCBIfam" id="TIGR02614">
    <property type="entry name" value="ftsW"/>
    <property type="match status" value="1"/>
</dbReference>
<evidence type="ECO:0000256" key="2">
    <source>
        <dbReference type="ARBA" id="ARBA00022475"/>
    </source>
</evidence>
<dbReference type="GO" id="GO:0009252">
    <property type="term" value="P:peptidoglycan biosynthetic process"/>
    <property type="evidence" value="ECO:0007669"/>
    <property type="project" value="InterPro"/>
</dbReference>
<feature type="transmembrane region" description="Helical" evidence="7">
    <location>
        <begin position="99"/>
        <end position="125"/>
    </location>
</feature>
<dbReference type="InterPro" id="IPR001182">
    <property type="entry name" value="FtsW/RodA"/>
</dbReference>
<dbReference type="AlphaFoldDB" id="A0A9D1G847"/>
<gene>
    <name evidence="8" type="primary">ftsW</name>
    <name evidence="8" type="ORF">IAD04_02815</name>
</gene>
<proteinExistence type="predicted"/>
<feature type="transmembrane region" description="Helical" evidence="7">
    <location>
        <begin position="7"/>
        <end position="25"/>
    </location>
</feature>
<comment type="subcellular location">
    <subcellularLocation>
        <location evidence="1">Cell membrane</location>
        <topology evidence="1">Multi-pass membrane protein</topology>
    </subcellularLocation>
</comment>
<keyword evidence="6 7" id="KW-0472">Membrane</keyword>
<feature type="transmembrane region" description="Helical" evidence="7">
    <location>
        <begin position="185"/>
        <end position="205"/>
    </location>
</feature>
<evidence type="ECO:0000256" key="6">
    <source>
        <dbReference type="ARBA" id="ARBA00023136"/>
    </source>
</evidence>
<dbReference type="GO" id="GO:0032153">
    <property type="term" value="C:cell division site"/>
    <property type="evidence" value="ECO:0007669"/>
    <property type="project" value="TreeGrafter"/>
</dbReference>
<evidence type="ECO:0000256" key="4">
    <source>
        <dbReference type="ARBA" id="ARBA00022960"/>
    </source>
</evidence>
<feature type="transmembrane region" description="Helical" evidence="7">
    <location>
        <begin position="306"/>
        <end position="327"/>
    </location>
</feature>
<accession>A0A9D1G847</accession>
<dbReference type="InterPro" id="IPR013437">
    <property type="entry name" value="FtsW"/>
</dbReference>
<dbReference type="GO" id="GO:0015648">
    <property type="term" value="F:lipid-linked peptidoglycan transporter activity"/>
    <property type="evidence" value="ECO:0007669"/>
    <property type="project" value="TreeGrafter"/>
</dbReference>
<feature type="transmembrane region" description="Helical" evidence="7">
    <location>
        <begin position="137"/>
        <end position="155"/>
    </location>
</feature>
<keyword evidence="2" id="KW-1003">Cell membrane</keyword>